<dbReference type="Proteomes" id="UP000019091">
    <property type="component" value="Chromosome"/>
</dbReference>
<dbReference type="PANTHER" id="PTHR30616:SF2">
    <property type="entry name" value="PURINE NUCLEOSIDE PHOSPHORYLASE LACC1"/>
    <property type="match status" value="1"/>
</dbReference>
<evidence type="ECO:0000256" key="1">
    <source>
        <dbReference type="ARBA" id="ARBA00000553"/>
    </source>
</evidence>
<dbReference type="InterPro" id="IPR003730">
    <property type="entry name" value="Cu_polyphenol_OxRdtase"/>
</dbReference>
<protein>
    <recommendedName>
        <fullName evidence="10">Purine nucleoside phosphorylase</fullName>
    </recommendedName>
</protein>
<evidence type="ECO:0000313" key="11">
    <source>
        <dbReference type="EMBL" id="AHG81490.1"/>
    </source>
</evidence>
<dbReference type="KEGG" id="btre:F542_7720"/>
<dbReference type="InterPro" id="IPR011324">
    <property type="entry name" value="Cytotoxic_necrot_fac-like_cat"/>
</dbReference>
<dbReference type="GO" id="GO:0032259">
    <property type="term" value="P:methylation"/>
    <property type="evidence" value="ECO:0007669"/>
    <property type="project" value="UniProtKB-KW"/>
</dbReference>
<name>A0A4V7I8Z0_BIBTR</name>
<evidence type="ECO:0000256" key="6">
    <source>
        <dbReference type="ARBA" id="ARBA00022833"/>
    </source>
</evidence>
<dbReference type="EMBL" id="CP006954">
    <property type="protein sequence ID" value="AHG81490.1"/>
    <property type="molecule type" value="Genomic_DNA"/>
</dbReference>
<dbReference type="AlphaFoldDB" id="A0A4V7I8Z0"/>
<dbReference type="Gene3D" id="3.60.140.10">
    <property type="entry name" value="CNF1/YfiH-like putative cysteine hydrolases"/>
    <property type="match status" value="1"/>
</dbReference>
<evidence type="ECO:0000256" key="5">
    <source>
        <dbReference type="ARBA" id="ARBA00022801"/>
    </source>
</evidence>
<dbReference type="Pfam" id="PF02578">
    <property type="entry name" value="Cu-oxidase_4"/>
    <property type="match status" value="1"/>
</dbReference>
<keyword evidence="4" id="KW-0479">Metal-binding</keyword>
<dbReference type="RefSeq" id="WP_015432849.1">
    <property type="nucleotide sequence ID" value="NZ_CP006954.1"/>
</dbReference>
<dbReference type="InterPro" id="IPR038371">
    <property type="entry name" value="Cu_polyphenol_OxRdtase_sf"/>
</dbReference>
<dbReference type="GO" id="GO:0017061">
    <property type="term" value="F:S-methyl-5-thioadenosine phosphorylase activity"/>
    <property type="evidence" value="ECO:0007669"/>
    <property type="project" value="UniProtKB-EC"/>
</dbReference>
<evidence type="ECO:0000256" key="9">
    <source>
        <dbReference type="ARBA" id="ARBA00049893"/>
    </source>
</evidence>
<comment type="similarity">
    <text evidence="2 10">Belongs to the purine nucleoside phosphorylase YfiH/LACC1 family.</text>
</comment>
<reference evidence="11 12" key="1">
    <citation type="journal article" date="2014" name="Genome Announc.">
        <title>Complete Closed Genome Sequences of Three Bibersteinia trehalosi Nasopharyngeal Isolates from Cattle with Shipping Fever.</title>
        <authorList>
            <person name="Harhay G.P."/>
            <person name="McVey D.S."/>
            <person name="Koren S."/>
            <person name="Phillippy A.M."/>
            <person name="Bono J."/>
            <person name="Harhay D.M."/>
            <person name="Clawson M.L."/>
            <person name="Heaton M.P."/>
            <person name="Chitko-McKown C.G."/>
            <person name="Korlach J."/>
            <person name="Smith T.P."/>
        </authorList>
    </citation>
    <scope>NUCLEOTIDE SEQUENCE [LARGE SCALE GENOMIC DNA]</scope>
    <source>
        <strain evidence="11 12">USDA-ARS-USMARC-188</strain>
    </source>
</reference>
<comment type="catalytic activity">
    <reaction evidence="8">
        <text>adenosine + phosphate = alpha-D-ribose 1-phosphate + adenine</text>
        <dbReference type="Rhea" id="RHEA:27642"/>
        <dbReference type="ChEBI" id="CHEBI:16335"/>
        <dbReference type="ChEBI" id="CHEBI:16708"/>
        <dbReference type="ChEBI" id="CHEBI:43474"/>
        <dbReference type="ChEBI" id="CHEBI:57720"/>
        <dbReference type="EC" id="2.4.2.1"/>
    </reaction>
    <physiologicalReaction direction="left-to-right" evidence="8">
        <dbReference type="Rhea" id="RHEA:27643"/>
    </physiologicalReaction>
</comment>
<proteinExistence type="inferred from homology"/>
<dbReference type="SUPFAM" id="SSF64438">
    <property type="entry name" value="CNF1/YfiH-like putative cysteine hydrolases"/>
    <property type="match status" value="1"/>
</dbReference>
<gene>
    <name evidence="11" type="ORF">F542_7720</name>
</gene>
<dbReference type="GO" id="GO:0016787">
    <property type="term" value="F:hydrolase activity"/>
    <property type="evidence" value="ECO:0007669"/>
    <property type="project" value="UniProtKB-KW"/>
</dbReference>
<organism evidence="11 12">
    <name type="scientific">Bibersteinia trehalosi USDA-ARS-USMARC-188</name>
    <dbReference type="NCBI Taxonomy" id="1263829"/>
    <lineage>
        <taxon>Bacteria</taxon>
        <taxon>Pseudomonadati</taxon>
        <taxon>Pseudomonadota</taxon>
        <taxon>Gammaproteobacteria</taxon>
        <taxon>Pasteurellales</taxon>
        <taxon>Pasteurellaceae</taxon>
        <taxon>Bibersteinia</taxon>
    </lineage>
</organism>
<dbReference type="CDD" id="cd16833">
    <property type="entry name" value="YfiH"/>
    <property type="match status" value="1"/>
</dbReference>
<evidence type="ECO:0000256" key="2">
    <source>
        <dbReference type="ARBA" id="ARBA00007353"/>
    </source>
</evidence>
<comment type="catalytic activity">
    <reaction evidence="1">
        <text>inosine + phosphate = alpha-D-ribose 1-phosphate + hypoxanthine</text>
        <dbReference type="Rhea" id="RHEA:27646"/>
        <dbReference type="ChEBI" id="CHEBI:17368"/>
        <dbReference type="ChEBI" id="CHEBI:17596"/>
        <dbReference type="ChEBI" id="CHEBI:43474"/>
        <dbReference type="ChEBI" id="CHEBI:57720"/>
        <dbReference type="EC" id="2.4.2.1"/>
    </reaction>
    <physiologicalReaction direction="left-to-right" evidence="1">
        <dbReference type="Rhea" id="RHEA:27647"/>
    </physiologicalReaction>
</comment>
<dbReference type="PANTHER" id="PTHR30616">
    <property type="entry name" value="UNCHARACTERIZED PROTEIN YFIH"/>
    <property type="match status" value="1"/>
</dbReference>
<comment type="catalytic activity">
    <reaction evidence="9">
        <text>S-methyl-5'-thioadenosine + phosphate = 5-(methylsulfanyl)-alpha-D-ribose 1-phosphate + adenine</text>
        <dbReference type="Rhea" id="RHEA:11852"/>
        <dbReference type="ChEBI" id="CHEBI:16708"/>
        <dbReference type="ChEBI" id="CHEBI:17509"/>
        <dbReference type="ChEBI" id="CHEBI:43474"/>
        <dbReference type="ChEBI" id="CHEBI:58533"/>
        <dbReference type="EC" id="2.4.2.28"/>
    </reaction>
    <physiologicalReaction direction="left-to-right" evidence="9">
        <dbReference type="Rhea" id="RHEA:11853"/>
    </physiologicalReaction>
</comment>
<keyword evidence="6" id="KW-0862">Zinc</keyword>
<comment type="catalytic activity">
    <reaction evidence="7">
        <text>adenosine + H2O + H(+) = inosine + NH4(+)</text>
        <dbReference type="Rhea" id="RHEA:24408"/>
        <dbReference type="ChEBI" id="CHEBI:15377"/>
        <dbReference type="ChEBI" id="CHEBI:15378"/>
        <dbReference type="ChEBI" id="CHEBI:16335"/>
        <dbReference type="ChEBI" id="CHEBI:17596"/>
        <dbReference type="ChEBI" id="CHEBI:28938"/>
        <dbReference type="EC" id="3.5.4.4"/>
    </reaction>
    <physiologicalReaction direction="left-to-right" evidence="7">
        <dbReference type="Rhea" id="RHEA:24409"/>
    </physiologicalReaction>
</comment>
<dbReference type="GO" id="GO:0005507">
    <property type="term" value="F:copper ion binding"/>
    <property type="evidence" value="ECO:0007669"/>
    <property type="project" value="TreeGrafter"/>
</dbReference>
<dbReference type="NCBIfam" id="TIGR00726">
    <property type="entry name" value="peptidoglycan editing factor PgeF"/>
    <property type="match status" value="1"/>
</dbReference>
<evidence type="ECO:0000256" key="7">
    <source>
        <dbReference type="ARBA" id="ARBA00047989"/>
    </source>
</evidence>
<evidence type="ECO:0000256" key="8">
    <source>
        <dbReference type="ARBA" id="ARBA00048968"/>
    </source>
</evidence>
<evidence type="ECO:0000256" key="3">
    <source>
        <dbReference type="ARBA" id="ARBA00022679"/>
    </source>
</evidence>
<keyword evidence="5" id="KW-0378">Hydrolase</keyword>
<sequence length="246" mass="27103">MKFIYPTWQVPNNIQALSTTRIGGVSQVPFDSLNLGNHVGDEPLAVQQNRKLLHEVAKLPQAPIYLNQIHSTNVVRLPLSEHSDLNADAVYTNQPNQVCLVMTADCLPVLFCSQDGTEIAAAHAGWKGLCHGILEATVAEFKCPANEISVWLAPAISQAAFQVGEEVVEQFCAVDSQARAAFVPDPTTSGKFFGNLYQIANQRLSKLGISNISGGEYCTYTDKENFFSYRREQQTGRMATLIWREA</sequence>
<accession>A0A4V7I8Z0</accession>
<evidence type="ECO:0000256" key="4">
    <source>
        <dbReference type="ARBA" id="ARBA00022723"/>
    </source>
</evidence>
<keyword evidence="3 11" id="KW-0808">Transferase</keyword>
<keyword evidence="11" id="KW-0489">Methyltransferase</keyword>
<dbReference type="OrthoDB" id="4279at2"/>
<evidence type="ECO:0000256" key="10">
    <source>
        <dbReference type="RuleBase" id="RU361274"/>
    </source>
</evidence>
<evidence type="ECO:0000313" key="12">
    <source>
        <dbReference type="Proteomes" id="UP000019091"/>
    </source>
</evidence>
<dbReference type="GO" id="GO:0008168">
    <property type="term" value="F:methyltransferase activity"/>
    <property type="evidence" value="ECO:0007669"/>
    <property type="project" value="UniProtKB-KW"/>
</dbReference>